<keyword evidence="1" id="KW-0812">Transmembrane</keyword>
<feature type="transmembrane region" description="Helical" evidence="1">
    <location>
        <begin position="104"/>
        <end position="128"/>
    </location>
</feature>
<organism evidence="2 3">
    <name type="scientific">Haematococcus lacustris</name>
    <name type="common">Green alga</name>
    <name type="synonym">Haematococcus pluvialis</name>
    <dbReference type="NCBI Taxonomy" id="44745"/>
    <lineage>
        <taxon>Eukaryota</taxon>
        <taxon>Viridiplantae</taxon>
        <taxon>Chlorophyta</taxon>
        <taxon>core chlorophytes</taxon>
        <taxon>Chlorophyceae</taxon>
        <taxon>CS clade</taxon>
        <taxon>Chlamydomonadales</taxon>
        <taxon>Haematococcaceae</taxon>
        <taxon>Haematococcus</taxon>
    </lineage>
</organism>
<dbReference type="Proteomes" id="UP000485058">
    <property type="component" value="Unassembled WGS sequence"/>
</dbReference>
<comment type="caution">
    <text evidence="2">The sequence shown here is derived from an EMBL/GenBank/DDBJ whole genome shotgun (WGS) entry which is preliminary data.</text>
</comment>
<dbReference type="Gene3D" id="3.40.190.10">
    <property type="entry name" value="Periplasmic binding protein-like II"/>
    <property type="match status" value="2"/>
</dbReference>
<evidence type="ECO:0008006" key="4">
    <source>
        <dbReference type="Google" id="ProtNLM"/>
    </source>
</evidence>
<evidence type="ECO:0000313" key="2">
    <source>
        <dbReference type="EMBL" id="GFH08871.1"/>
    </source>
</evidence>
<dbReference type="SUPFAM" id="SSF53850">
    <property type="entry name" value="Periplasmic binding protein-like II"/>
    <property type="match status" value="1"/>
</dbReference>
<sequence>MLESLRSGKVSALILDAPYVETQVAKNCDLYKVGSTVLPNGLAFAFGPDVSADYIAHFSHALIVMEEQGIKENLKQLFVSPASSCSNKAGGSLSSSTIGIEKLAGLWVFLGAAVGGGFTWNLLAALFARVQRARSGDEGLERRRSMSGSMSGNAILPSCESAGSMHGGNLSKSFAAMNPEMAWLGVAEASTLEEGMEEGHVKVMDARMKRMFEAIQQQLSAISSALQGQQDGMPGDASLQLTSKKSSGAKSLNMRSVQISLPGSEASGLNPGSLHRGLLQQALPWPQFL</sequence>
<protein>
    <recommendedName>
        <fullName evidence="4">Solute-binding protein family 3/N-terminal domain-containing protein</fullName>
    </recommendedName>
</protein>
<evidence type="ECO:0000256" key="1">
    <source>
        <dbReference type="SAM" id="Phobius"/>
    </source>
</evidence>
<feature type="non-terminal residue" evidence="2">
    <location>
        <position position="1"/>
    </location>
</feature>
<name>A0A699YHD5_HAELA</name>
<reference evidence="2 3" key="1">
    <citation type="submission" date="2020-02" db="EMBL/GenBank/DDBJ databases">
        <title>Draft genome sequence of Haematococcus lacustris strain NIES-144.</title>
        <authorList>
            <person name="Morimoto D."/>
            <person name="Nakagawa S."/>
            <person name="Yoshida T."/>
            <person name="Sawayama S."/>
        </authorList>
    </citation>
    <scope>NUCLEOTIDE SEQUENCE [LARGE SCALE GENOMIC DNA]</scope>
    <source>
        <strain evidence="2 3">NIES-144</strain>
    </source>
</reference>
<accession>A0A699YHD5</accession>
<proteinExistence type="predicted"/>
<feature type="non-terminal residue" evidence="2">
    <location>
        <position position="289"/>
    </location>
</feature>
<keyword evidence="1" id="KW-1133">Transmembrane helix</keyword>
<dbReference type="EMBL" id="BLLF01000191">
    <property type="protein sequence ID" value="GFH08871.1"/>
    <property type="molecule type" value="Genomic_DNA"/>
</dbReference>
<evidence type="ECO:0000313" key="3">
    <source>
        <dbReference type="Proteomes" id="UP000485058"/>
    </source>
</evidence>
<dbReference type="AlphaFoldDB" id="A0A699YHD5"/>
<keyword evidence="3" id="KW-1185">Reference proteome</keyword>
<keyword evidence="1" id="KW-0472">Membrane</keyword>
<gene>
    <name evidence="2" type="ORF">HaLaN_03908</name>
</gene>